<dbReference type="EC" id="2.7.7.19" evidence="2"/>
<name>A0A6J2UQB4_CHACN</name>
<sequence length="396" mass="45795">MTEPKNDRRFHNLTKEQVETLDQVLTEVIPIHGRGNFPTLEVKPKDIIHVVRDKLIAKNIKVRDVRLNGSTASHVLVKENGTSYKDLDIIFGVELPKQEDFQIIKEVVLGCLLDFLPQGVNKDKITALTMKEAYVQKMVKVFTEHDRWSLISLSNNSGKNVELKFVNSLRRQFEFSVDSFQIILDRISTSPSSEVKEPSHPAREVPNVTVVAESMYGDFEQAMDHLRYRLIATRNPEEIRGGGLLKYSNLLVRDFKPASETEIKTLERYMCSRFFIDFPDVNEQQRKIESYLRNHFIGEEKSKYDYLMTLRRVVNESTVCLMGHERRQTLNMITILALKVLGEQNIIPNTNNVTCYYQPAPYMADHNFSNYYIANGQSPLIYHPYPLHIHMQTGLV</sequence>
<keyword evidence="5" id="KW-1185">Reference proteome</keyword>
<organism evidence="5 6">
    <name type="scientific">Chanos chanos</name>
    <name type="common">Milkfish</name>
    <name type="synonym">Mugil chanos</name>
    <dbReference type="NCBI Taxonomy" id="29144"/>
    <lineage>
        <taxon>Eukaryota</taxon>
        <taxon>Metazoa</taxon>
        <taxon>Chordata</taxon>
        <taxon>Craniata</taxon>
        <taxon>Vertebrata</taxon>
        <taxon>Euteleostomi</taxon>
        <taxon>Actinopterygii</taxon>
        <taxon>Neopterygii</taxon>
        <taxon>Teleostei</taxon>
        <taxon>Ostariophysi</taxon>
        <taxon>Gonorynchiformes</taxon>
        <taxon>Chanidae</taxon>
        <taxon>Chanos</taxon>
    </lineage>
</organism>
<dbReference type="PANTHER" id="PTHR12974:SF30">
    <property type="entry name" value="TERMINAL NUCLEOTIDYLTRANSFERASE 5D"/>
    <property type="match status" value="1"/>
</dbReference>
<evidence type="ECO:0000313" key="6">
    <source>
        <dbReference type="RefSeq" id="XP_030621467.1"/>
    </source>
</evidence>
<dbReference type="OrthoDB" id="10065073at2759"/>
<evidence type="ECO:0000313" key="5">
    <source>
        <dbReference type="Proteomes" id="UP000504632"/>
    </source>
</evidence>
<comment type="similarity">
    <text evidence="1">Belongs to the TENT family.</text>
</comment>
<dbReference type="GeneID" id="115805126"/>
<dbReference type="Pfam" id="PF07984">
    <property type="entry name" value="NTP_transf_7"/>
    <property type="match status" value="1"/>
</dbReference>
<gene>
    <name evidence="6" type="primary">LOC115805126</name>
</gene>
<dbReference type="PANTHER" id="PTHR12974">
    <property type="entry name" value="PRION-LIKE- Q/N-RICH -DOMAIN-BEARING PROTEIN PROTEIN 44"/>
    <property type="match status" value="1"/>
</dbReference>
<dbReference type="InterPro" id="IPR012937">
    <property type="entry name" value="TET5"/>
</dbReference>
<protein>
    <recommendedName>
        <fullName evidence="2">polynucleotide adenylyltransferase</fullName>
        <ecNumber evidence="2">2.7.7.19</ecNumber>
    </recommendedName>
</protein>
<evidence type="ECO:0000256" key="4">
    <source>
        <dbReference type="ARBA" id="ARBA00047933"/>
    </source>
</evidence>
<keyword evidence="3" id="KW-0808">Transferase</keyword>
<comment type="catalytic activity">
    <reaction evidence="4">
        <text>RNA(n) + ATP = RNA(n)-3'-adenine ribonucleotide + diphosphate</text>
        <dbReference type="Rhea" id="RHEA:11332"/>
        <dbReference type="Rhea" id="RHEA-COMP:14527"/>
        <dbReference type="Rhea" id="RHEA-COMP:17347"/>
        <dbReference type="ChEBI" id="CHEBI:30616"/>
        <dbReference type="ChEBI" id="CHEBI:33019"/>
        <dbReference type="ChEBI" id="CHEBI:140395"/>
        <dbReference type="ChEBI" id="CHEBI:173115"/>
        <dbReference type="EC" id="2.7.7.19"/>
    </reaction>
    <physiologicalReaction direction="left-to-right" evidence="4">
        <dbReference type="Rhea" id="RHEA:11333"/>
    </physiologicalReaction>
</comment>
<dbReference type="AlphaFoldDB" id="A0A6J2UQB4"/>
<dbReference type="GO" id="GO:0003723">
    <property type="term" value="F:RNA binding"/>
    <property type="evidence" value="ECO:0007669"/>
    <property type="project" value="TreeGrafter"/>
</dbReference>
<evidence type="ECO:0000256" key="1">
    <source>
        <dbReference type="ARBA" id="ARBA00007631"/>
    </source>
</evidence>
<accession>A0A6J2UQB4</accession>
<dbReference type="Proteomes" id="UP000504632">
    <property type="component" value="Chromosome 2"/>
</dbReference>
<dbReference type="GO" id="GO:1990817">
    <property type="term" value="F:poly(A) RNA polymerase activity"/>
    <property type="evidence" value="ECO:0007669"/>
    <property type="project" value="UniProtKB-EC"/>
</dbReference>
<dbReference type="InParanoid" id="A0A6J2UQB4"/>
<proteinExistence type="inferred from homology"/>
<evidence type="ECO:0000256" key="3">
    <source>
        <dbReference type="ARBA" id="ARBA00022679"/>
    </source>
</evidence>
<dbReference type="RefSeq" id="XP_030621467.1">
    <property type="nucleotide sequence ID" value="XM_030765607.1"/>
</dbReference>
<evidence type="ECO:0000256" key="2">
    <source>
        <dbReference type="ARBA" id="ARBA00012388"/>
    </source>
</evidence>
<reference evidence="6" key="1">
    <citation type="submission" date="2025-08" db="UniProtKB">
        <authorList>
            <consortium name="RefSeq"/>
        </authorList>
    </citation>
    <scope>IDENTIFICATION</scope>
</reference>
<dbReference type="SMART" id="SM01153">
    <property type="entry name" value="DUF1693"/>
    <property type="match status" value="1"/>
</dbReference>
<dbReference type="GO" id="GO:0048255">
    <property type="term" value="P:mRNA stabilization"/>
    <property type="evidence" value="ECO:0007669"/>
    <property type="project" value="TreeGrafter"/>
</dbReference>